<dbReference type="EMBL" id="CABEEZ010000169">
    <property type="protein sequence ID" value="VTR61687.1"/>
    <property type="molecule type" value="Genomic_DNA"/>
</dbReference>
<proteinExistence type="predicted"/>
<organism evidence="1">
    <name type="scientific">Serratia fonticola</name>
    <dbReference type="NCBI Taxonomy" id="47917"/>
    <lineage>
        <taxon>Bacteria</taxon>
        <taxon>Pseudomonadati</taxon>
        <taxon>Pseudomonadota</taxon>
        <taxon>Gammaproteobacteria</taxon>
        <taxon>Enterobacterales</taxon>
        <taxon>Yersiniaceae</taxon>
        <taxon>Serratia</taxon>
    </lineage>
</organism>
<evidence type="ECO:0000313" key="1">
    <source>
        <dbReference type="EMBL" id="VTR61687.1"/>
    </source>
</evidence>
<dbReference type="GO" id="GO:0009245">
    <property type="term" value="P:lipid A biosynthetic process"/>
    <property type="evidence" value="ECO:0007669"/>
    <property type="project" value="InterPro"/>
</dbReference>
<dbReference type="AlphaFoldDB" id="A0A4U9WQ46"/>
<dbReference type="Pfam" id="PF02684">
    <property type="entry name" value="LpxB"/>
    <property type="match status" value="1"/>
</dbReference>
<dbReference type="InterPro" id="IPR003835">
    <property type="entry name" value="Glyco_trans_19"/>
</dbReference>
<sequence length="45" mass="5141">MFVGIDAARLNLTLEGRLKQRGIRTIHYVSPVRVGLASETRFQNR</sequence>
<accession>A0A4U9WQ46</accession>
<gene>
    <name evidence="1" type="primary">lpxB_3</name>
    <name evidence="1" type="ORF">NCTC12965_08913</name>
</gene>
<reference evidence="1" key="1">
    <citation type="submission" date="2019-05" db="EMBL/GenBank/DDBJ databases">
        <authorList>
            <consortium name="Pathogen Informatics"/>
        </authorList>
    </citation>
    <scope>NUCLEOTIDE SEQUENCE [LARGE SCALE GENOMIC DNA]</scope>
    <source>
        <strain evidence="1">NCTC12965</strain>
    </source>
</reference>
<keyword evidence="1" id="KW-0328">Glycosyltransferase</keyword>
<dbReference type="GO" id="GO:0008915">
    <property type="term" value="F:lipid-A-disaccharide synthase activity"/>
    <property type="evidence" value="ECO:0007669"/>
    <property type="project" value="UniProtKB-EC"/>
</dbReference>
<name>A0A4U9WQ46_SERFO</name>
<dbReference type="GO" id="GO:0016020">
    <property type="term" value="C:membrane"/>
    <property type="evidence" value="ECO:0007669"/>
    <property type="project" value="GOC"/>
</dbReference>
<keyword evidence="1" id="KW-0808">Transferase</keyword>
<dbReference type="EC" id="2.4.1.182" evidence="1"/>
<protein>
    <submittedName>
        <fullName evidence="1">Lipid-A-disaccharide synthase</fullName>
        <ecNumber evidence="1">2.4.1.182</ecNumber>
    </submittedName>
</protein>